<dbReference type="GO" id="GO:1902936">
    <property type="term" value="F:phosphatidylinositol bisphosphate binding"/>
    <property type="evidence" value="ECO:0007669"/>
    <property type="project" value="TreeGrafter"/>
</dbReference>
<dbReference type="Gene3D" id="1.10.8.20">
    <property type="entry name" value="N-terminal domain of phosphatidylinositol transfer protein sec14p"/>
    <property type="match status" value="1"/>
</dbReference>
<dbReference type="SMART" id="SM00516">
    <property type="entry name" value="SEC14"/>
    <property type="match status" value="1"/>
</dbReference>
<dbReference type="PANTHER" id="PTHR10174:SF208">
    <property type="entry name" value="CRAL-TRIO DOMAIN-CONTAINING PROTEIN DDB_G0278031"/>
    <property type="match status" value="1"/>
</dbReference>
<dbReference type="InterPro" id="IPR036273">
    <property type="entry name" value="CRAL/TRIO_N_dom_sf"/>
</dbReference>
<sequence>MKFDILEQEDNDITLSPELAKAAKEELGETPAIRRQCLKEFREWIRREPRYSKGIRLDANFLLRFLRFAKFEMSDTHVIFEKYIHARTNHPEWFTKLNSAEDDKIYNLISRGYLFALPGKDEVGRTVIYSKACAMDASQFTSSDVIRVHILFYESLLEEPENQIYDLSYILDERDTNWSHISVWTPSEITKAFACTEGALPIRHRSVHLVYLPWTLMLVFHFAKNLLSHKLRRRLHLHPSFEELTKNERFFKKSLLPVECGLTSELSMEKMISSFLEKLDEVREPVLRLDEINSALV</sequence>
<evidence type="ECO:0000313" key="2">
    <source>
        <dbReference type="EMBL" id="ACO12310.1"/>
    </source>
</evidence>
<dbReference type="SUPFAM" id="SSF46938">
    <property type="entry name" value="CRAL/TRIO N-terminal domain"/>
    <property type="match status" value="1"/>
</dbReference>
<dbReference type="PANTHER" id="PTHR10174">
    <property type="entry name" value="ALPHA-TOCOPHEROL TRANSFER PROTEIN-RELATED"/>
    <property type="match status" value="1"/>
</dbReference>
<organism evidence="2">
    <name type="scientific">Lepeophtheirus salmonis</name>
    <name type="common">Salmon louse</name>
    <name type="synonym">Caligus salmonis</name>
    <dbReference type="NCBI Taxonomy" id="72036"/>
    <lineage>
        <taxon>Eukaryota</taxon>
        <taxon>Metazoa</taxon>
        <taxon>Ecdysozoa</taxon>
        <taxon>Arthropoda</taxon>
        <taxon>Crustacea</taxon>
        <taxon>Multicrustacea</taxon>
        <taxon>Hexanauplia</taxon>
        <taxon>Copepoda</taxon>
        <taxon>Siphonostomatoida</taxon>
        <taxon>Caligidae</taxon>
        <taxon>Lepeophtheirus</taxon>
    </lineage>
</organism>
<dbReference type="InterPro" id="IPR001251">
    <property type="entry name" value="CRAL-TRIO_dom"/>
</dbReference>
<protein>
    <submittedName>
        <fullName evidence="2">Retinaldehyde-binding protein 1-like protein 1</fullName>
    </submittedName>
</protein>
<dbReference type="Gene3D" id="1.20.5.1200">
    <property type="entry name" value="Alpha-tocopherol transfer"/>
    <property type="match status" value="1"/>
</dbReference>
<dbReference type="AlphaFoldDB" id="C1BTF7"/>
<dbReference type="OrthoDB" id="1434354at2759"/>
<dbReference type="CDD" id="cd00170">
    <property type="entry name" value="SEC14"/>
    <property type="match status" value="1"/>
</dbReference>
<dbReference type="InterPro" id="IPR036865">
    <property type="entry name" value="CRAL-TRIO_dom_sf"/>
</dbReference>
<dbReference type="SUPFAM" id="SSF52087">
    <property type="entry name" value="CRAL/TRIO domain"/>
    <property type="match status" value="1"/>
</dbReference>
<dbReference type="PRINTS" id="PR00180">
    <property type="entry name" value="CRETINALDHBP"/>
</dbReference>
<dbReference type="Gene3D" id="3.40.525.10">
    <property type="entry name" value="CRAL-TRIO lipid binding domain"/>
    <property type="match status" value="1"/>
</dbReference>
<dbReference type="PROSITE" id="PS50191">
    <property type="entry name" value="CRAL_TRIO"/>
    <property type="match status" value="1"/>
</dbReference>
<reference evidence="2" key="1">
    <citation type="submission" date="2009-06" db="EMBL/GenBank/DDBJ databases">
        <title>Lepeophtheirus salmonis ESTs and full-length cDNAs.</title>
        <authorList>
            <person name="Yasuike M."/>
            <person name="von Schalburg K."/>
            <person name="Cooper G."/>
            <person name="Leong J."/>
            <person name="Jones S.R.M."/>
            <person name="Koop B.F."/>
        </authorList>
    </citation>
    <scope>NUCLEOTIDE SEQUENCE</scope>
    <source>
        <strain evidence="2">Pacific form</strain>
        <tissue evidence="2">Whole</tissue>
    </source>
</reference>
<dbReference type="GO" id="GO:0016020">
    <property type="term" value="C:membrane"/>
    <property type="evidence" value="ECO:0007669"/>
    <property type="project" value="TreeGrafter"/>
</dbReference>
<dbReference type="Pfam" id="PF00650">
    <property type="entry name" value="CRAL_TRIO"/>
    <property type="match status" value="1"/>
</dbReference>
<proteinExistence type="evidence at transcript level"/>
<evidence type="ECO:0000259" key="1">
    <source>
        <dbReference type="PROSITE" id="PS50191"/>
    </source>
</evidence>
<name>C1BTF7_LEPSM</name>
<feature type="domain" description="CRAL-TRIO" evidence="1">
    <location>
        <begin position="102"/>
        <end position="268"/>
    </location>
</feature>
<accession>C1BTF7</accession>
<dbReference type="EMBL" id="BT077886">
    <property type="protein sequence ID" value="ACO12310.1"/>
    <property type="molecule type" value="mRNA"/>
</dbReference>
<gene>
    <name evidence="2" type="primary">RLBL1</name>
</gene>